<dbReference type="AlphaFoldDB" id="A0A6G1H7X7"/>
<dbReference type="PANTHER" id="PTHR38046:SF1">
    <property type="entry name" value="CRYPTIC LOCI REGULATOR 2"/>
    <property type="match status" value="1"/>
</dbReference>
<evidence type="ECO:0000313" key="3">
    <source>
        <dbReference type="EMBL" id="KAF1989164.1"/>
    </source>
</evidence>
<feature type="region of interest" description="Disordered" evidence="1">
    <location>
        <begin position="105"/>
        <end position="128"/>
    </location>
</feature>
<feature type="compositionally biased region" description="Low complexity" evidence="1">
    <location>
        <begin position="224"/>
        <end position="233"/>
    </location>
</feature>
<dbReference type="InterPro" id="IPR031915">
    <property type="entry name" value="Clr2_N"/>
</dbReference>
<accession>A0A6G1H7X7</accession>
<feature type="domain" description="Cryptic loci regulator 2 N-terminal" evidence="2">
    <location>
        <begin position="83"/>
        <end position="168"/>
    </location>
</feature>
<dbReference type="InterPro" id="IPR038986">
    <property type="entry name" value="Clr2"/>
</dbReference>
<dbReference type="Proteomes" id="UP000800041">
    <property type="component" value="Unassembled WGS sequence"/>
</dbReference>
<evidence type="ECO:0000256" key="1">
    <source>
        <dbReference type="SAM" id="MobiDB-lite"/>
    </source>
</evidence>
<dbReference type="GO" id="GO:0033553">
    <property type="term" value="C:rDNA heterochromatin"/>
    <property type="evidence" value="ECO:0007669"/>
    <property type="project" value="TreeGrafter"/>
</dbReference>
<dbReference type="GO" id="GO:0070824">
    <property type="term" value="C:SHREC complex"/>
    <property type="evidence" value="ECO:0007669"/>
    <property type="project" value="InterPro"/>
</dbReference>
<name>A0A6G1H7X7_9PEZI</name>
<feature type="region of interest" description="Disordered" evidence="1">
    <location>
        <begin position="214"/>
        <end position="240"/>
    </location>
</feature>
<evidence type="ECO:0000313" key="4">
    <source>
        <dbReference type="Proteomes" id="UP000800041"/>
    </source>
</evidence>
<dbReference type="GO" id="GO:0031934">
    <property type="term" value="C:mating-type region heterochromatin"/>
    <property type="evidence" value="ECO:0007669"/>
    <property type="project" value="TreeGrafter"/>
</dbReference>
<dbReference type="OrthoDB" id="2421327at2759"/>
<gene>
    <name evidence="3" type="ORF">K402DRAFT_445106</name>
</gene>
<dbReference type="PANTHER" id="PTHR38046">
    <property type="entry name" value="CRYPTIC LOCI REGULATOR 2"/>
    <property type="match status" value="1"/>
</dbReference>
<dbReference type="Pfam" id="PF16761">
    <property type="entry name" value="Clr2_transil"/>
    <property type="match status" value="1"/>
</dbReference>
<evidence type="ECO:0000259" key="2">
    <source>
        <dbReference type="Pfam" id="PF16761"/>
    </source>
</evidence>
<keyword evidence="4" id="KW-1185">Reference proteome</keyword>
<feature type="compositionally biased region" description="Basic and acidic residues" evidence="1">
    <location>
        <begin position="15"/>
        <end position="28"/>
    </location>
</feature>
<protein>
    <recommendedName>
        <fullName evidence="2">Cryptic loci regulator 2 N-terminal domain-containing protein</fullName>
    </recommendedName>
</protein>
<dbReference type="EMBL" id="ML977146">
    <property type="protein sequence ID" value="KAF1989164.1"/>
    <property type="molecule type" value="Genomic_DNA"/>
</dbReference>
<feature type="region of interest" description="Disordered" evidence="1">
    <location>
        <begin position="15"/>
        <end position="42"/>
    </location>
</feature>
<organism evidence="3 4">
    <name type="scientific">Aulographum hederae CBS 113979</name>
    <dbReference type="NCBI Taxonomy" id="1176131"/>
    <lineage>
        <taxon>Eukaryota</taxon>
        <taxon>Fungi</taxon>
        <taxon>Dikarya</taxon>
        <taxon>Ascomycota</taxon>
        <taxon>Pezizomycotina</taxon>
        <taxon>Dothideomycetes</taxon>
        <taxon>Pleosporomycetidae</taxon>
        <taxon>Aulographales</taxon>
        <taxon>Aulographaceae</taxon>
    </lineage>
</organism>
<reference evidence="3" key="1">
    <citation type="journal article" date="2020" name="Stud. Mycol.">
        <title>101 Dothideomycetes genomes: a test case for predicting lifestyles and emergence of pathogens.</title>
        <authorList>
            <person name="Haridas S."/>
            <person name="Albert R."/>
            <person name="Binder M."/>
            <person name="Bloem J."/>
            <person name="Labutti K."/>
            <person name="Salamov A."/>
            <person name="Andreopoulos B."/>
            <person name="Baker S."/>
            <person name="Barry K."/>
            <person name="Bills G."/>
            <person name="Bluhm B."/>
            <person name="Cannon C."/>
            <person name="Castanera R."/>
            <person name="Culley D."/>
            <person name="Daum C."/>
            <person name="Ezra D."/>
            <person name="Gonzalez J."/>
            <person name="Henrissat B."/>
            <person name="Kuo A."/>
            <person name="Liang C."/>
            <person name="Lipzen A."/>
            <person name="Lutzoni F."/>
            <person name="Magnuson J."/>
            <person name="Mondo S."/>
            <person name="Nolan M."/>
            <person name="Ohm R."/>
            <person name="Pangilinan J."/>
            <person name="Park H.-J."/>
            <person name="Ramirez L."/>
            <person name="Alfaro M."/>
            <person name="Sun H."/>
            <person name="Tritt A."/>
            <person name="Yoshinaga Y."/>
            <person name="Zwiers L.-H."/>
            <person name="Turgeon B."/>
            <person name="Goodwin S."/>
            <person name="Spatafora J."/>
            <person name="Crous P."/>
            <person name="Grigoriev I."/>
        </authorList>
    </citation>
    <scope>NUCLEOTIDE SEQUENCE</scope>
    <source>
        <strain evidence="3">CBS 113979</strain>
    </source>
</reference>
<sequence>MGEFHVLYIRRSDGKLEVRSKKSSERNEPPASQLNSTPDKDGAADFYRPLAYDEVKHLDWRRKLGGMLVRELQGDAWRAEKGYILHDFPENYRLFEHIKIKAKKDGEDGAKNTKTHAGGGHDRQDAYLYGHPQGRKKRFRSPADFFPHLLWLATDETGNTDNCSCKLCVPEELQKPAEDAKAQDGAKGLKPQLVVKKEDMESTVEIVVRKPSAPITHNPSQMKAPVSASATPSIPTPSVPPSMPLSTLPLPRNQDQELDLKYNAFMFRQGELLWFDRSSAWGLGVLVRRYNVPDQNTNIRAYVVQPLSYPADHHERTFQVTVFSESSLRPWLAWSAPPLTTAALNSIQGLTYNSADWPGIIAGKFGPGDSSVDGSILAARAIDSSYTLFEQLPFQQANREPGVEDRSWNGIFFGGEKVWIGDPLRIKSQDLNNLFVLSQIIERANTPGVYLIGNLYTCSIVAKGHQPPSDRNILPRMREDMRVRNSIANGAGRPSTFWNLVQANCKIDLGSIVGRWYEFSLIMPILDGADNWNMRVQSGDVKEAGISLNPRGHYSNQPFTRYPSRLSAFGNAVPQGTQLVEGIEPPPLPEETQVNDYPDVSASHDALMHDASLAVGVDDFLNLDGADQDALPGYVHGYGGQGGNGHGFF</sequence>
<dbReference type="GO" id="GO:0030466">
    <property type="term" value="P:silent mating-type cassette heterochromatin formation"/>
    <property type="evidence" value="ECO:0007669"/>
    <property type="project" value="TreeGrafter"/>
</dbReference>
<proteinExistence type="predicted"/>